<evidence type="ECO:0000313" key="8">
    <source>
        <dbReference type="Proteomes" id="UP001156706"/>
    </source>
</evidence>
<evidence type="ECO:0000259" key="6">
    <source>
        <dbReference type="Pfam" id="PF19289"/>
    </source>
</evidence>
<evidence type="ECO:0000313" key="7">
    <source>
        <dbReference type="EMBL" id="GLR12734.1"/>
    </source>
</evidence>
<organism evidence="7 8">
    <name type="scientific">Chitinimonas prasina</name>
    <dbReference type="NCBI Taxonomy" id="1434937"/>
    <lineage>
        <taxon>Bacteria</taxon>
        <taxon>Pseudomonadati</taxon>
        <taxon>Pseudomonadota</taxon>
        <taxon>Betaproteobacteria</taxon>
        <taxon>Neisseriales</taxon>
        <taxon>Chitinibacteraceae</taxon>
        <taxon>Chitinimonas</taxon>
    </lineage>
</organism>
<evidence type="ECO:0000256" key="3">
    <source>
        <dbReference type="ARBA" id="ARBA00022801"/>
    </source>
</evidence>
<accession>A0ABQ5YIG8</accession>
<keyword evidence="4" id="KW-0482">Metalloprotease</keyword>
<proteinExistence type="inferred from homology"/>
<dbReference type="Proteomes" id="UP001156706">
    <property type="component" value="Unassembled WGS sequence"/>
</dbReference>
<name>A0ABQ5YIG8_9NEIS</name>
<dbReference type="EMBL" id="BSOG01000002">
    <property type="protein sequence ID" value="GLR12734.1"/>
    <property type="molecule type" value="Genomic_DNA"/>
</dbReference>
<dbReference type="InterPro" id="IPR036059">
    <property type="entry name" value="TldD/PmbA_sf"/>
</dbReference>
<dbReference type="Pfam" id="PF19289">
    <property type="entry name" value="PmbA_TldD_3rd"/>
    <property type="match status" value="1"/>
</dbReference>
<dbReference type="PANTHER" id="PTHR30624:SF10">
    <property type="entry name" value="CONSERVED PROTEIN"/>
    <property type="match status" value="1"/>
</dbReference>
<comment type="similarity">
    <text evidence="1">Belongs to the peptidase U62 family.</text>
</comment>
<keyword evidence="8" id="KW-1185">Reference proteome</keyword>
<dbReference type="InterPro" id="IPR002510">
    <property type="entry name" value="Metalloprtase-TldD/E_N"/>
</dbReference>
<keyword evidence="2" id="KW-0645">Protease</keyword>
<keyword evidence="3" id="KW-0378">Hydrolase</keyword>
<dbReference type="InterPro" id="IPR051463">
    <property type="entry name" value="Peptidase_U62_metallo"/>
</dbReference>
<comment type="caution">
    <text evidence="7">The sequence shown here is derived from an EMBL/GenBank/DDBJ whole genome shotgun (WGS) entry which is preliminary data.</text>
</comment>
<gene>
    <name evidence="7" type="ORF">GCM10007907_15240</name>
</gene>
<dbReference type="InterPro" id="IPR035068">
    <property type="entry name" value="TldD/PmbA_N"/>
</dbReference>
<dbReference type="RefSeq" id="WP_284195870.1">
    <property type="nucleotide sequence ID" value="NZ_BSOG01000002.1"/>
</dbReference>
<evidence type="ECO:0000256" key="4">
    <source>
        <dbReference type="ARBA" id="ARBA00023049"/>
    </source>
</evidence>
<evidence type="ECO:0000256" key="1">
    <source>
        <dbReference type="ARBA" id="ARBA00005836"/>
    </source>
</evidence>
<dbReference type="Pfam" id="PF01523">
    <property type="entry name" value="PmbA_TldD_1st"/>
    <property type="match status" value="1"/>
</dbReference>
<protein>
    <submittedName>
        <fullName evidence="7">Peptidase C69</fullName>
    </submittedName>
</protein>
<feature type="domain" description="Metalloprotease TldD/E C-terminal" evidence="6">
    <location>
        <begin position="233"/>
        <end position="481"/>
    </location>
</feature>
<feature type="domain" description="Metalloprotease TldD/E N-terminal" evidence="5">
    <location>
        <begin position="19"/>
        <end position="83"/>
    </location>
</feature>
<dbReference type="Gene3D" id="3.30.2290.10">
    <property type="entry name" value="PmbA/TldD superfamily"/>
    <property type="match status" value="1"/>
</dbReference>
<evidence type="ECO:0000259" key="5">
    <source>
        <dbReference type="Pfam" id="PF01523"/>
    </source>
</evidence>
<dbReference type="InterPro" id="IPR045569">
    <property type="entry name" value="Metalloprtase-TldD/E_C"/>
</dbReference>
<dbReference type="PANTHER" id="PTHR30624">
    <property type="entry name" value="UNCHARACTERIZED PROTEIN TLDD AND PMBA"/>
    <property type="match status" value="1"/>
</dbReference>
<sequence>MFDTMEQRFRALKTRADFCALRYVEEDGETLAVRQGVAEPLRRRLDRGAMITVLHKGGYGYAATADCSSAGLQAALDRATAWAEATAGHAVYDYSQIRLPKPEGRYLGPGAEQALDWNRKALLDLLLDESAAAKAGDERIVDWSAELSRLAVRQRYVTMGGGAVEQAFQMLIPGLSVTAFADGESQTRSLGGQYGGICRQGGMEIVSEAGLLGAGRRVADEALELLAAPNCPSGTMDLLLMPEQMMLQIHESIGHPLELDRILGDERNYAGTSFVTLDMFGHYQYGSPLLNVTYDPRQRNEFAAYGWDDDGAVADKVWLIADGVLQKPLGGEISQARARAAGFDIGGVANSRACNWNRPPIDRMANLNIEPGDKRMDELVAGIERGVLMNTNVSWSIDDSRNKFQFSCEYGRLIENGELKGVVKNPGYRGISATFWRSLKAVGNAATFDVMGTPNCGKGEPNQAVRVGHASPACVFADVDVFGGEA</sequence>
<evidence type="ECO:0000256" key="2">
    <source>
        <dbReference type="ARBA" id="ARBA00022670"/>
    </source>
</evidence>
<reference evidence="8" key="1">
    <citation type="journal article" date="2019" name="Int. J. Syst. Evol. Microbiol.">
        <title>The Global Catalogue of Microorganisms (GCM) 10K type strain sequencing project: providing services to taxonomists for standard genome sequencing and annotation.</title>
        <authorList>
            <consortium name="The Broad Institute Genomics Platform"/>
            <consortium name="The Broad Institute Genome Sequencing Center for Infectious Disease"/>
            <person name="Wu L."/>
            <person name="Ma J."/>
        </authorList>
    </citation>
    <scope>NUCLEOTIDE SEQUENCE [LARGE SCALE GENOMIC DNA]</scope>
    <source>
        <strain evidence="8">NBRC 110044</strain>
    </source>
</reference>
<dbReference type="SUPFAM" id="SSF111283">
    <property type="entry name" value="Putative modulator of DNA gyrase, PmbA/TldD"/>
    <property type="match status" value="1"/>
</dbReference>